<evidence type="ECO:0000313" key="4">
    <source>
        <dbReference type="EMBL" id="GIG72224.1"/>
    </source>
</evidence>
<keyword evidence="1" id="KW-0808">Transferase</keyword>
<dbReference type="Pfam" id="PF00132">
    <property type="entry name" value="Hexapep"/>
    <property type="match status" value="2"/>
</dbReference>
<dbReference type="CDD" id="cd20292">
    <property type="entry name" value="cupin_QdtA-like"/>
    <property type="match status" value="1"/>
</dbReference>
<reference evidence="4" key="1">
    <citation type="submission" date="2021-01" db="EMBL/GenBank/DDBJ databases">
        <title>Whole genome shotgun sequence of Planosporangium flavigriseum NBRC 105377.</title>
        <authorList>
            <person name="Komaki H."/>
            <person name="Tamura T."/>
        </authorList>
    </citation>
    <scope>NUCLEOTIDE SEQUENCE</scope>
    <source>
        <strain evidence="4">NBRC 105377</strain>
    </source>
</reference>
<dbReference type="InterPro" id="IPR001451">
    <property type="entry name" value="Hexapep"/>
</dbReference>
<dbReference type="RefSeq" id="WP_168072565.1">
    <property type="nucleotide sequence ID" value="NZ_BAAAQJ010000008.1"/>
</dbReference>
<dbReference type="InterPro" id="IPR018357">
    <property type="entry name" value="Hexapep_transf_CS"/>
</dbReference>
<dbReference type="SUPFAM" id="SSF51182">
    <property type="entry name" value="RmlC-like cupins"/>
    <property type="match status" value="1"/>
</dbReference>
<dbReference type="Pfam" id="PF05523">
    <property type="entry name" value="FdtA"/>
    <property type="match status" value="1"/>
</dbReference>
<accession>A0A8J3LJ19</accession>
<gene>
    <name evidence="4" type="ORF">Pfl04_06280</name>
</gene>
<dbReference type="InterPro" id="IPR011051">
    <property type="entry name" value="RmlC_Cupin_sf"/>
</dbReference>
<keyword evidence="4" id="KW-0413">Isomerase</keyword>
<dbReference type="Gene3D" id="2.60.120.10">
    <property type="entry name" value="Jelly Rolls"/>
    <property type="match status" value="1"/>
</dbReference>
<dbReference type="InterPro" id="IPR011004">
    <property type="entry name" value="Trimer_LpxA-like_sf"/>
</dbReference>
<proteinExistence type="predicted"/>
<dbReference type="Proteomes" id="UP000653674">
    <property type="component" value="Unassembled WGS sequence"/>
</dbReference>
<organism evidence="4 5">
    <name type="scientific">Planosporangium flavigriseum</name>
    <dbReference type="NCBI Taxonomy" id="373681"/>
    <lineage>
        <taxon>Bacteria</taxon>
        <taxon>Bacillati</taxon>
        <taxon>Actinomycetota</taxon>
        <taxon>Actinomycetes</taxon>
        <taxon>Micromonosporales</taxon>
        <taxon>Micromonosporaceae</taxon>
        <taxon>Planosporangium</taxon>
    </lineage>
</organism>
<dbReference type="InterPro" id="IPR008894">
    <property type="entry name" value="QdtA_cupin_dom"/>
</dbReference>
<dbReference type="PROSITE" id="PS00101">
    <property type="entry name" value="HEXAPEP_TRANSFERASES"/>
    <property type="match status" value="1"/>
</dbReference>
<name>A0A8J3LJ19_9ACTN</name>
<sequence length="312" mass="34089">MSFFVHPNGLCESTDIGDGTRIWAFAHVLPGARVGADCNICDGVFIENDVTVGDRVTVKCGVQLWDGVTLEDDVFVGPNVTFTNDRMPRSRQYPEEFLRTRVEAGASIGANATILPGITIGRSAMVGAGAVVTRSVPPYAIVVGNPARLTGYVDSGPVPPLDAGVPVTELAEGERVTRTKVKGVTLHKLGFVRDLRGDLSVGEFERDIPFPVHRYFVVLGVPNEKVRGQHAHKECHQFLVCVKGRCSVVADDGVSRQEFLLDSPETGLYLPPMTWGTQYRYSADAVLLVFASHYYDADDYIRDYAEFTALVH</sequence>
<dbReference type="CDD" id="cd03358">
    <property type="entry name" value="LbH_WxcM_N_like"/>
    <property type="match status" value="1"/>
</dbReference>
<evidence type="ECO:0000256" key="1">
    <source>
        <dbReference type="ARBA" id="ARBA00022679"/>
    </source>
</evidence>
<dbReference type="InterPro" id="IPR050179">
    <property type="entry name" value="Trans_hexapeptide_repeat"/>
</dbReference>
<protein>
    <submittedName>
        <fullName evidence="4">Isomerase</fullName>
    </submittedName>
</protein>
<dbReference type="AlphaFoldDB" id="A0A8J3LJ19"/>
<keyword evidence="2" id="KW-0677">Repeat</keyword>
<dbReference type="InterPro" id="IPR014710">
    <property type="entry name" value="RmlC-like_jellyroll"/>
</dbReference>
<evidence type="ECO:0000313" key="5">
    <source>
        <dbReference type="Proteomes" id="UP000653674"/>
    </source>
</evidence>
<evidence type="ECO:0000259" key="3">
    <source>
        <dbReference type="Pfam" id="PF05523"/>
    </source>
</evidence>
<dbReference type="Gene3D" id="2.160.10.10">
    <property type="entry name" value="Hexapeptide repeat proteins"/>
    <property type="match status" value="1"/>
</dbReference>
<dbReference type="GO" id="GO:0016853">
    <property type="term" value="F:isomerase activity"/>
    <property type="evidence" value="ECO:0007669"/>
    <property type="project" value="UniProtKB-KW"/>
</dbReference>
<dbReference type="GO" id="GO:0016740">
    <property type="term" value="F:transferase activity"/>
    <property type="evidence" value="ECO:0007669"/>
    <property type="project" value="UniProtKB-KW"/>
</dbReference>
<dbReference type="PANTHER" id="PTHR43300">
    <property type="entry name" value="ACETYLTRANSFERASE"/>
    <property type="match status" value="1"/>
</dbReference>
<dbReference type="PANTHER" id="PTHR43300:SF4">
    <property type="entry name" value="ACYL-[ACYL-CARRIER-PROTEIN]--UDP-N-ACETYLGLUCOSAMINE O-ACYLTRANSFERASE"/>
    <property type="match status" value="1"/>
</dbReference>
<dbReference type="SUPFAM" id="SSF51161">
    <property type="entry name" value="Trimeric LpxA-like enzymes"/>
    <property type="match status" value="1"/>
</dbReference>
<dbReference type="EMBL" id="BONU01000003">
    <property type="protein sequence ID" value="GIG72224.1"/>
    <property type="molecule type" value="Genomic_DNA"/>
</dbReference>
<feature type="domain" description="Sugar 3,4-ketoisomerase QdtA cupin" evidence="3">
    <location>
        <begin position="183"/>
        <end position="311"/>
    </location>
</feature>
<keyword evidence="5" id="KW-1185">Reference proteome</keyword>
<evidence type="ECO:0000256" key="2">
    <source>
        <dbReference type="ARBA" id="ARBA00022737"/>
    </source>
</evidence>
<comment type="caution">
    <text evidence="4">The sequence shown here is derived from an EMBL/GenBank/DDBJ whole genome shotgun (WGS) entry which is preliminary data.</text>
</comment>